<protein>
    <submittedName>
        <fullName evidence="1">Uncharacterized protein</fullName>
    </submittedName>
</protein>
<keyword evidence="2" id="KW-1185">Reference proteome</keyword>
<name>A7F5V3_SCLS1</name>
<evidence type="ECO:0000313" key="1">
    <source>
        <dbReference type="EMBL" id="EDN98124.1"/>
    </source>
</evidence>
<dbReference type="EMBL" id="CH476643">
    <property type="protein sequence ID" value="EDN98124.1"/>
    <property type="molecule type" value="Genomic_DNA"/>
</dbReference>
<dbReference type="AlphaFoldDB" id="A7F5V3"/>
<accession>A7F5V3</accession>
<dbReference type="Proteomes" id="UP000001312">
    <property type="component" value="Unassembled WGS sequence"/>
</dbReference>
<dbReference type="KEGG" id="ssl:SS1G_12981"/>
<evidence type="ECO:0000313" key="2">
    <source>
        <dbReference type="Proteomes" id="UP000001312"/>
    </source>
</evidence>
<dbReference type="HOGENOM" id="CLU_1200420_0_0_1"/>
<proteinExistence type="predicted"/>
<sequence length="231" mass="26527">MSPGNFRNGVSDEFDAYACACAYASSICENSAKGVQGFNRANFGKKFRWQICWRRSLRFVLKFRPRGDGLSRFYLRFILNSHSKLSSNLKLHDEDKSWDWHIPVQAERLEIQTGGNPIDNTPSPLHLEFSMGCQRRHVVTFPWGNVGHIDITIIKHSGIAVKGFHPLPHWAPVDREMKKKLVDSAPLLHHDVLILKLYSPHRNISREIFEVGKKILRIDRHRSDHGGIIAE</sequence>
<dbReference type="RefSeq" id="XP_001585889.1">
    <property type="nucleotide sequence ID" value="XM_001585839.1"/>
</dbReference>
<dbReference type="InParanoid" id="A7F5V3"/>
<dbReference type="GeneID" id="5481980"/>
<organism evidence="1 2">
    <name type="scientific">Sclerotinia sclerotiorum (strain ATCC 18683 / 1980 / Ss-1)</name>
    <name type="common">White mold</name>
    <name type="synonym">Whetzelinia sclerotiorum</name>
    <dbReference type="NCBI Taxonomy" id="665079"/>
    <lineage>
        <taxon>Eukaryota</taxon>
        <taxon>Fungi</taxon>
        <taxon>Dikarya</taxon>
        <taxon>Ascomycota</taxon>
        <taxon>Pezizomycotina</taxon>
        <taxon>Leotiomycetes</taxon>
        <taxon>Helotiales</taxon>
        <taxon>Sclerotiniaceae</taxon>
        <taxon>Sclerotinia</taxon>
    </lineage>
</organism>
<gene>
    <name evidence="1" type="ORF">SS1G_12981</name>
</gene>
<reference evidence="2" key="1">
    <citation type="journal article" date="2011" name="PLoS Genet.">
        <title>Genomic analysis of the necrotrophic fungal pathogens Sclerotinia sclerotiorum and Botrytis cinerea.</title>
        <authorList>
            <person name="Amselem J."/>
            <person name="Cuomo C.A."/>
            <person name="van Kan J.A."/>
            <person name="Viaud M."/>
            <person name="Benito E.P."/>
            <person name="Couloux A."/>
            <person name="Coutinho P.M."/>
            <person name="de Vries R.P."/>
            <person name="Dyer P.S."/>
            <person name="Fillinger S."/>
            <person name="Fournier E."/>
            <person name="Gout L."/>
            <person name="Hahn M."/>
            <person name="Kohn L."/>
            <person name="Lapalu N."/>
            <person name="Plummer K.M."/>
            <person name="Pradier J.M."/>
            <person name="Quevillon E."/>
            <person name="Sharon A."/>
            <person name="Simon A."/>
            <person name="ten Have A."/>
            <person name="Tudzynski B."/>
            <person name="Tudzynski P."/>
            <person name="Wincker P."/>
            <person name="Andrew M."/>
            <person name="Anthouard V."/>
            <person name="Beever R.E."/>
            <person name="Beffa R."/>
            <person name="Benoit I."/>
            <person name="Bouzid O."/>
            <person name="Brault B."/>
            <person name="Chen Z."/>
            <person name="Choquer M."/>
            <person name="Collemare J."/>
            <person name="Cotton P."/>
            <person name="Danchin E.G."/>
            <person name="Da Silva C."/>
            <person name="Gautier A."/>
            <person name="Giraud C."/>
            <person name="Giraud T."/>
            <person name="Gonzalez C."/>
            <person name="Grossetete S."/>
            <person name="Guldener U."/>
            <person name="Henrissat B."/>
            <person name="Howlett B.J."/>
            <person name="Kodira C."/>
            <person name="Kretschmer M."/>
            <person name="Lappartient A."/>
            <person name="Leroch M."/>
            <person name="Levis C."/>
            <person name="Mauceli E."/>
            <person name="Neuveglise C."/>
            <person name="Oeser B."/>
            <person name="Pearson M."/>
            <person name="Poulain J."/>
            <person name="Poussereau N."/>
            <person name="Quesneville H."/>
            <person name="Rascle C."/>
            <person name="Schumacher J."/>
            <person name="Segurens B."/>
            <person name="Sexton A."/>
            <person name="Silva E."/>
            <person name="Sirven C."/>
            <person name="Soanes D.M."/>
            <person name="Talbot N.J."/>
            <person name="Templeton M."/>
            <person name="Yandava C."/>
            <person name="Yarden O."/>
            <person name="Zeng Q."/>
            <person name="Rollins J.A."/>
            <person name="Lebrun M.H."/>
            <person name="Dickman M."/>
        </authorList>
    </citation>
    <scope>NUCLEOTIDE SEQUENCE [LARGE SCALE GENOMIC DNA]</scope>
    <source>
        <strain evidence="2">ATCC 18683 / 1980 / Ss-1</strain>
    </source>
</reference>